<dbReference type="STRING" id="1121416.SAMN02745220_02890"/>
<dbReference type="EMBL" id="FRFE01000014">
    <property type="protein sequence ID" value="SHO49541.1"/>
    <property type="molecule type" value="Genomic_DNA"/>
</dbReference>
<dbReference type="SMART" id="SM00471">
    <property type="entry name" value="HDc"/>
    <property type="match status" value="1"/>
</dbReference>
<dbReference type="PROSITE" id="PS51831">
    <property type="entry name" value="HD"/>
    <property type="match status" value="1"/>
</dbReference>
<dbReference type="Proteomes" id="UP000184603">
    <property type="component" value="Unassembled WGS sequence"/>
</dbReference>
<evidence type="ECO:0000259" key="1">
    <source>
        <dbReference type="PROSITE" id="PS51831"/>
    </source>
</evidence>
<name>A0A1M7YAD0_9BACT</name>
<sequence length="237" mass="26389">MKCPGQDMQYWNEDSIYEVDCPKCHKPVEFYKDDTNRRCHHCNHRFVNPKMDFGCAAYCQYAEQCLGTLPEEFAGAQDALLKDKVAVEVKRYFKTDFHRIGHAARVARYAETLGKSEGANVAVLLCAAYLHNIGNTSSGEEPENSTSAIATDILTRLKTKTAMLEAVCALLEKNNTAETDLALEIQLLDDAARLAVLEERCKQDDPVSSEEIEKIVAELHSNEARRLAETLLASASA</sequence>
<dbReference type="SUPFAM" id="SSF109604">
    <property type="entry name" value="HD-domain/PDEase-like"/>
    <property type="match status" value="1"/>
</dbReference>
<accession>A0A1M7YAD0</accession>
<dbReference type="InterPro" id="IPR006674">
    <property type="entry name" value="HD_domain"/>
</dbReference>
<proteinExistence type="predicted"/>
<feature type="domain" description="HD" evidence="1">
    <location>
        <begin position="99"/>
        <end position="197"/>
    </location>
</feature>
<evidence type="ECO:0000313" key="3">
    <source>
        <dbReference type="Proteomes" id="UP000184603"/>
    </source>
</evidence>
<dbReference type="RefSeq" id="WP_073614235.1">
    <property type="nucleotide sequence ID" value="NZ_FRFE01000014.1"/>
</dbReference>
<evidence type="ECO:0000313" key="2">
    <source>
        <dbReference type="EMBL" id="SHO49541.1"/>
    </source>
</evidence>
<dbReference type="Gene3D" id="1.10.3210.10">
    <property type="entry name" value="Hypothetical protein af1432"/>
    <property type="match status" value="1"/>
</dbReference>
<protein>
    <submittedName>
        <fullName evidence="2">HD domain-containing protein</fullName>
    </submittedName>
</protein>
<dbReference type="Pfam" id="PF01966">
    <property type="entry name" value="HD"/>
    <property type="match status" value="1"/>
</dbReference>
<keyword evidence="3" id="KW-1185">Reference proteome</keyword>
<organism evidence="2 3">
    <name type="scientific">Desulfopila aestuarii DSM 18488</name>
    <dbReference type="NCBI Taxonomy" id="1121416"/>
    <lineage>
        <taxon>Bacteria</taxon>
        <taxon>Pseudomonadati</taxon>
        <taxon>Thermodesulfobacteriota</taxon>
        <taxon>Desulfobulbia</taxon>
        <taxon>Desulfobulbales</taxon>
        <taxon>Desulfocapsaceae</taxon>
        <taxon>Desulfopila</taxon>
    </lineage>
</organism>
<dbReference type="InterPro" id="IPR003607">
    <property type="entry name" value="HD/PDEase_dom"/>
</dbReference>
<dbReference type="AlphaFoldDB" id="A0A1M7YAD0"/>
<dbReference type="OrthoDB" id="155250at2"/>
<dbReference type="CDD" id="cd00077">
    <property type="entry name" value="HDc"/>
    <property type="match status" value="1"/>
</dbReference>
<reference evidence="2 3" key="1">
    <citation type="submission" date="2016-12" db="EMBL/GenBank/DDBJ databases">
        <authorList>
            <person name="Song W.-J."/>
            <person name="Kurnit D.M."/>
        </authorList>
    </citation>
    <scope>NUCLEOTIDE SEQUENCE [LARGE SCALE GENOMIC DNA]</scope>
    <source>
        <strain evidence="2 3">DSM 18488</strain>
    </source>
</reference>
<gene>
    <name evidence="2" type="ORF">SAMN02745220_02890</name>
</gene>